<sequence length="62" mass="6797">MRGKPCCNSKILHCDLDITGQVAKHLLCENKGRLLTSYLSTIPTVWEPCMLGCPLINVAIPS</sequence>
<dbReference type="AlphaFoldDB" id="A0A2P2QRJ2"/>
<protein>
    <submittedName>
        <fullName evidence="1">Uncharacterized protein</fullName>
    </submittedName>
</protein>
<evidence type="ECO:0000313" key="1">
    <source>
        <dbReference type="EMBL" id="MBX69632.1"/>
    </source>
</evidence>
<organism evidence="1">
    <name type="scientific">Rhizophora mucronata</name>
    <name type="common">Asiatic mangrove</name>
    <dbReference type="NCBI Taxonomy" id="61149"/>
    <lineage>
        <taxon>Eukaryota</taxon>
        <taxon>Viridiplantae</taxon>
        <taxon>Streptophyta</taxon>
        <taxon>Embryophyta</taxon>
        <taxon>Tracheophyta</taxon>
        <taxon>Spermatophyta</taxon>
        <taxon>Magnoliopsida</taxon>
        <taxon>eudicotyledons</taxon>
        <taxon>Gunneridae</taxon>
        <taxon>Pentapetalae</taxon>
        <taxon>rosids</taxon>
        <taxon>fabids</taxon>
        <taxon>Malpighiales</taxon>
        <taxon>Rhizophoraceae</taxon>
        <taxon>Rhizophora</taxon>
    </lineage>
</organism>
<name>A0A2P2QRJ2_RHIMU</name>
<reference evidence="1" key="1">
    <citation type="submission" date="2018-02" db="EMBL/GenBank/DDBJ databases">
        <title>Rhizophora mucronata_Transcriptome.</title>
        <authorList>
            <person name="Meera S.P."/>
            <person name="Sreeshan A."/>
            <person name="Augustine A."/>
        </authorList>
    </citation>
    <scope>NUCLEOTIDE SEQUENCE</scope>
    <source>
        <tissue evidence="1">Leaf</tissue>
    </source>
</reference>
<proteinExistence type="predicted"/>
<accession>A0A2P2QRJ2</accession>
<dbReference type="EMBL" id="GGEC01089148">
    <property type="protein sequence ID" value="MBX69632.1"/>
    <property type="molecule type" value="Transcribed_RNA"/>
</dbReference>